<gene>
    <name evidence="2" type="ORF">NCTC11544_00145</name>
</gene>
<accession>A0A379YC66</accession>
<keyword evidence="1" id="KW-0812">Transmembrane</keyword>
<sequence length="84" mass="9420">MQVERSSLHLSTIHTEYVEIILPLATGVIGVLVAFIKRGKKFRVEYFENGQIKMVDSSNTSPEEIASVLEKLSEQRSDPAKTDL</sequence>
<name>A0A379YC66_9GAMM</name>
<protein>
    <submittedName>
        <fullName evidence="2">Uncharacterized protein</fullName>
    </submittedName>
</protein>
<evidence type="ECO:0000313" key="3">
    <source>
        <dbReference type="Proteomes" id="UP000255529"/>
    </source>
</evidence>
<proteinExistence type="predicted"/>
<keyword evidence="1" id="KW-1133">Transmembrane helix</keyword>
<dbReference type="EMBL" id="UGYN01000002">
    <property type="protein sequence ID" value="SUI43273.1"/>
    <property type="molecule type" value="Genomic_DNA"/>
</dbReference>
<dbReference type="AlphaFoldDB" id="A0A379YC66"/>
<reference evidence="2 3" key="1">
    <citation type="submission" date="2018-06" db="EMBL/GenBank/DDBJ databases">
        <authorList>
            <consortium name="Pathogen Informatics"/>
            <person name="Doyle S."/>
        </authorList>
    </citation>
    <scope>NUCLEOTIDE SEQUENCE [LARGE SCALE GENOMIC DNA]</scope>
    <source>
        <strain evidence="2 3">NCTC11544</strain>
    </source>
</reference>
<organism evidence="2 3">
    <name type="scientific">Serratia quinivorans</name>
    <dbReference type="NCBI Taxonomy" id="137545"/>
    <lineage>
        <taxon>Bacteria</taxon>
        <taxon>Pseudomonadati</taxon>
        <taxon>Pseudomonadota</taxon>
        <taxon>Gammaproteobacteria</taxon>
        <taxon>Enterobacterales</taxon>
        <taxon>Yersiniaceae</taxon>
        <taxon>Serratia</taxon>
    </lineage>
</organism>
<dbReference type="Proteomes" id="UP000255529">
    <property type="component" value="Unassembled WGS sequence"/>
</dbReference>
<feature type="transmembrane region" description="Helical" evidence="1">
    <location>
        <begin position="20"/>
        <end position="36"/>
    </location>
</feature>
<keyword evidence="1" id="KW-0472">Membrane</keyword>
<evidence type="ECO:0000313" key="2">
    <source>
        <dbReference type="EMBL" id="SUI43273.1"/>
    </source>
</evidence>
<evidence type="ECO:0000256" key="1">
    <source>
        <dbReference type="SAM" id="Phobius"/>
    </source>
</evidence>